<evidence type="ECO:0000256" key="3">
    <source>
        <dbReference type="ARBA" id="ARBA00001941"/>
    </source>
</evidence>
<dbReference type="GO" id="GO:0046872">
    <property type="term" value="F:metal ion binding"/>
    <property type="evidence" value="ECO:0007669"/>
    <property type="project" value="UniProtKB-KW"/>
</dbReference>
<dbReference type="Gene3D" id="1.10.3210.10">
    <property type="entry name" value="Hypothetical protein af1432"/>
    <property type="match status" value="1"/>
</dbReference>
<dbReference type="InterPro" id="IPR039356">
    <property type="entry name" value="YfbR/HDDC2"/>
</dbReference>
<evidence type="ECO:0000256" key="4">
    <source>
        <dbReference type="ARBA" id="ARBA00011738"/>
    </source>
</evidence>
<dbReference type="PANTHER" id="PTHR11845:SF13">
    <property type="entry name" value="5'-DEOXYNUCLEOTIDASE HDDC2"/>
    <property type="match status" value="1"/>
</dbReference>
<dbReference type="OrthoDB" id="9796032at2"/>
<name>A0A4R1KWV2_9BACT</name>
<keyword evidence="10" id="KW-1185">Reference proteome</keyword>
<dbReference type="SUPFAM" id="SSF109604">
    <property type="entry name" value="HD-domain/PDEase-like"/>
    <property type="match status" value="1"/>
</dbReference>
<evidence type="ECO:0000313" key="10">
    <source>
        <dbReference type="Proteomes" id="UP000295210"/>
    </source>
</evidence>
<dbReference type="EMBL" id="SMGK01000008">
    <property type="protein sequence ID" value="TCK69758.1"/>
    <property type="molecule type" value="Genomic_DNA"/>
</dbReference>
<evidence type="ECO:0000256" key="6">
    <source>
        <dbReference type="ARBA" id="ARBA00022723"/>
    </source>
</evidence>
<sequence>MQEPGLIQIQQIVQFVLEIDKLKGVLRKVKPVGEDRYENTAEHSWQIAVFALSLARTLELSVDPERVVAMLLVHDIGEIDAGDKFVFAQDGWEERKAAELRAVERIFSFAPETLAGFLLDMWKEFDAGETQNARFAKAIDRSMPVLLNLSNGGGSWLENRVTYERVCARVGPEIEAGCPELWKYVERQLERARQKGFFAETQG</sequence>
<dbReference type="GO" id="GO:0005737">
    <property type="term" value="C:cytoplasm"/>
    <property type="evidence" value="ECO:0007669"/>
    <property type="project" value="TreeGrafter"/>
</dbReference>
<keyword evidence="7 9" id="KW-0378">Hydrolase</keyword>
<proteinExistence type="predicted"/>
<dbReference type="CDD" id="cd00077">
    <property type="entry name" value="HDc"/>
    <property type="match status" value="1"/>
</dbReference>
<comment type="catalytic activity">
    <reaction evidence="1">
        <text>a 2'-deoxyribonucleoside 5'-phosphate + H2O = a 2'-deoxyribonucleoside + phosphate</text>
        <dbReference type="Rhea" id="RHEA:36167"/>
        <dbReference type="ChEBI" id="CHEBI:15377"/>
        <dbReference type="ChEBI" id="CHEBI:18274"/>
        <dbReference type="ChEBI" id="CHEBI:43474"/>
        <dbReference type="ChEBI" id="CHEBI:65317"/>
        <dbReference type="EC" id="3.1.3.89"/>
    </reaction>
</comment>
<dbReference type="AlphaFoldDB" id="A0A4R1KWV2"/>
<dbReference type="Pfam" id="PF13023">
    <property type="entry name" value="HD_3"/>
    <property type="match status" value="1"/>
</dbReference>
<dbReference type="Proteomes" id="UP000295210">
    <property type="component" value="Unassembled WGS sequence"/>
</dbReference>
<evidence type="ECO:0000256" key="2">
    <source>
        <dbReference type="ARBA" id="ARBA00001936"/>
    </source>
</evidence>
<gene>
    <name evidence="9" type="ORF">C7378_3506</name>
</gene>
<evidence type="ECO:0000313" key="9">
    <source>
        <dbReference type="EMBL" id="TCK69758.1"/>
    </source>
</evidence>
<dbReference type="InterPro" id="IPR006674">
    <property type="entry name" value="HD_domain"/>
</dbReference>
<organism evidence="9 10">
    <name type="scientific">Acidipila rosea</name>
    <dbReference type="NCBI Taxonomy" id="768535"/>
    <lineage>
        <taxon>Bacteria</taxon>
        <taxon>Pseudomonadati</taxon>
        <taxon>Acidobacteriota</taxon>
        <taxon>Terriglobia</taxon>
        <taxon>Terriglobales</taxon>
        <taxon>Acidobacteriaceae</taxon>
        <taxon>Acidipila</taxon>
    </lineage>
</organism>
<dbReference type="EC" id="3.1.3.89" evidence="5"/>
<dbReference type="RefSeq" id="WP_131999442.1">
    <property type="nucleotide sequence ID" value="NZ_SMGK01000008.1"/>
</dbReference>
<dbReference type="SMART" id="SM00471">
    <property type="entry name" value="HDc"/>
    <property type="match status" value="1"/>
</dbReference>
<keyword evidence="6" id="KW-0479">Metal-binding</keyword>
<comment type="subunit">
    <text evidence="4">Homodimer.</text>
</comment>
<protein>
    <recommendedName>
        <fullName evidence="5">5'-deoxynucleotidase</fullName>
        <ecNumber evidence="5">3.1.3.89</ecNumber>
    </recommendedName>
</protein>
<evidence type="ECO:0000256" key="7">
    <source>
        <dbReference type="ARBA" id="ARBA00022801"/>
    </source>
</evidence>
<comment type="cofactor">
    <cofactor evidence="3">
        <name>Co(2+)</name>
        <dbReference type="ChEBI" id="CHEBI:48828"/>
    </cofactor>
</comment>
<accession>A0A4R1KWV2</accession>
<comment type="cofactor">
    <cofactor evidence="2">
        <name>Mn(2+)</name>
        <dbReference type="ChEBI" id="CHEBI:29035"/>
    </cofactor>
</comment>
<reference evidence="9 10" key="1">
    <citation type="submission" date="2019-03" db="EMBL/GenBank/DDBJ databases">
        <title>Genomic Encyclopedia of Type Strains, Phase IV (KMG-IV): sequencing the most valuable type-strain genomes for metagenomic binning, comparative biology and taxonomic classification.</title>
        <authorList>
            <person name="Goeker M."/>
        </authorList>
    </citation>
    <scope>NUCLEOTIDE SEQUENCE [LARGE SCALE GENOMIC DNA]</scope>
    <source>
        <strain evidence="9 10">DSM 103428</strain>
    </source>
</reference>
<dbReference type="InterPro" id="IPR003607">
    <property type="entry name" value="HD/PDEase_dom"/>
</dbReference>
<dbReference type="PANTHER" id="PTHR11845">
    <property type="entry name" value="5'-DEOXYNUCLEOTIDASE HDDC2"/>
    <property type="match status" value="1"/>
</dbReference>
<evidence type="ECO:0000256" key="1">
    <source>
        <dbReference type="ARBA" id="ARBA00001638"/>
    </source>
</evidence>
<dbReference type="GO" id="GO:0002953">
    <property type="term" value="F:5'-deoxynucleotidase activity"/>
    <property type="evidence" value="ECO:0007669"/>
    <property type="project" value="UniProtKB-EC"/>
</dbReference>
<evidence type="ECO:0000259" key="8">
    <source>
        <dbReference type="SMART" id="SM00471"/>
    </source>
</evidence>
<feature type="domain" description="HD/PDEase" evidence="8">
    <location>
        <begin position="36"/>
        <end position="154"/>
    </location>
</feature>
<comment type="caution">
    <text evidence="9">The sequence shown here is derived from an EMBL/GenBank/DDBJ whole genome shotgun (WGS) entry which is preliminary data.</text>
</comment>
<evidence type="ECO:0000256" key="5">
    <source>
        <dbReference type="ARBA" id="ARBA00012964"/>
    </source>
</evidence>